<dbReference type="AlphaFoldDB" id="A0A1E3QBJ7"/>
<dbReference type="EMBL" id="KV454291">
    <property type="protein sequence ID" value="ODQ75073.1"/>
    <property type="molecule type" value="Genomic_DNA"/>
</dbReference>
<gene>
    <name evidence="1" type="ORF">LIPSTDRAFT_69262</name>
</gene>
<evidence type="ECO:0000313" key="2">
    <source>
        <dbReference type="Proteomes" id="UP000094385"/>
    </source>
</evidence>
<name>A0A1E3QBJ7_LIPST</name>
<sequence length="484" mass="54439">MPAFRPTTMGSFRIVIVLVVVILIFTPPEVHNVFKSTILREDDVSNVPADSEAATETVNIANLFDKGKEIAEEDPSATTIAAVVETAPAKERGLRTVYLVNTPRYHFEVVIPFLHAFSSLPDVDVTLWASSTGANRWGVRPWLDLYAKPKGLKMQNVQEFNRAAENGVAVPDMIFLTSCPEDIRQLGPSLQILLEQGANVMCLIHESRLFDLNNENNDDSPFKNEIKFMRPWILKGQWQLVTLSQHVQKFVEQNFAEYFQTGTQVTYSPPVLYPVFKLPEEKAHLETTKPFVTIVGKLEPWRRNYTRIFEQYAKFNPQVDLVLVGNGEPLQAPDSIKNKLIYKSGLEFPQYFAEISKAVLILPSFATRHYVQSQASSSIATSVITVTPPLMTRQMLSAYAYLADDAVWIQEDGETEVEAFSRIADLGQESWMAKKAAMVDIRANLVSENMKTFEAILAALDDHALPRTVKIEKQEVTQANAVQN</sequence>
<protein>
    <recommendedName>
        <fullName evidence="3">Glycosyl transferase family 1 domain-containing protein</fullName>
    </recommendedName>
</protein>
<keyword evidence="2" id="KW-1185">Reference proteome</keyword>
<evidence type="ECO:0000313" key="1">
    <source>
        <dbReference type="EMBL" id="ODQ75073.1"/>
    </source>
</evidence>
<reference evidence="1 2" key="1">
    <citation type="journal article" date="2016" name="Proc. Natl. Acad. Sci. U.S.A.">
        <title>Comparative genomics of biotechnologically important yeasts.</title>
        <authorList>
            <person name="Riley R."/>
            <person name="Haridas S."/>
            <person name="Wolfe K.H."/>
            <person name="Lopes M.R."/>
            <person name="Hittinger C.T."/>
            <person name="Goeker M."/>
            <person name="Salamov A.A."/>
            <person name="Wisecaver J.H."/>
            <person name="Long T.M."/>
            <person name="Calvey C.H."/>
            <person name="Aerts A.L."/>
            <person name="Barry K.W."/>
            <person name="Choi C."/>
            <person name="Clum A."/>
            <person name="Coughlan A.Y."/>
            <person name="Deshpande S."/>
            <person name="Douglass A.P."/>
            <person name="Hanson S.J."/>
            <person name="Klenk H.-P."/>
            <person name="LaButti K.M."/>
            <person name="Lapidus A."/>
            <person name="Lindquist E.A."/>
            <person name="Lipzen A.M."/>
            <person name="Meier-Kolthoff J.P."/>
            <person name="Ohm R.A."/>
            <person name="Otillar R.P."/>
            <person name="Pangilinan J.L."/>
            <person name="Peng Y."/>
            <person name="Rokas A."/>
            <person name="Rosa C.A."/>
            <person name="Scheuner C."/>
            <person name="Sibirny A.A."/>
            <person name="Slot J.C."/>
            <person name="Stielow J.B."/>
            <person name="Sun H."/>
            <person name="Kurtzman C.P."/>
            <person name="Blackwell M."/>
            <person name="Grigoriev I.V."/>
            <person name="Jeffries T.W."/>
        </authorList>
    </citation>
    <scope>NUCLEOTIDE SEQUENCE [LARGE SCALE GENOMIC DNA]</scope>
    <source>
        <strain evidence="1 2">NRRL Y-11557</strain>
    </source>
</reference>
<dbReference type="OrthoDB" id="549336at2759"/>
<accession>A0A1E3QBJ7</accession>
<organism evidence="1 2">
    <name type="scientific">Lipomyces starkeyi NRRL Y-11557</name>
    <dbReference type="NCBI Taxonomy" id="675824"/>
    <lineage>
        <taxon>Eukaryota</taxon>
        <taxon>Fungi</taxon>
        <taxon>Dikarya</taxon>
        <taxon>Ascomycota</taxon>
        <taxon>Saccharomycotina</taxon>
        <taxon>Lipomycetes</taxon>
        <taxon>Lipomycetales</taxon>
        <taxon>Lipomycetaceae</taxon>
        <taxon>Lipomyces</taxon>
    </lineage>
</organism>
<evidence type="ECO:0008006" key="3">
    <source>
        <dbReference type="Google" id="ProtNLM"/>
    </source>
</evidence>
<dbReference type="SUPFAM" id="SSF53756">
    <property type="entry name" value="UDP-Glycosyltransferase/glycogen phosphorylase"/>
    <property type="match status" value="1"/>
</dbReference>
<proteinExistence type="predicted"/>
<dbReference type="Proteomes" id="UP000094385">
    <property type="component" value="Unassembled WGS sequence"/>
</dbReference>